<comment type="caution">
    <text evidence="3">The sequence shown here is derived from an EMBL/GenBank/DDBJ whole genome shotgun (WGS) entry which is preliminary data.</text>
</comment>
<sequence>MPPALPWILSSIAFALLGGAAALWFIRPRSGAEPEPSPDGLFAARPVFDAVERRVHRELRAALPDQLVLARVPLRRFCRPLEPQHARPFMARMAPLDVAFLICSGSGRVLAAIDLERSEDPAVLEQRRFKAELLGACRVRYLRCLPEAMPDAEELRRLVDAGAPARDRGTPERPPIPPRRREHHVWIETAPAPLAETSWVGEPPAAPAPPATPPAPPWVTPSRRSTDHRARDVRGLPSRRH</sequence>
<gene>
    <name evidence="3" type="ORF">G7087_01090</name>
</gene>
<name>A0ABX0HPG3_9BURK</name>
<feature type="region of interest" description="Disordered" evidence="1">
    <location>
        <begin position="160"/>
        <end position="241"/>
    </location>
</feature>
<dbReference type="EMBL" id="JAAOCD010000001">
    <property type="protein sequence ID" value="NHK96962.1"/>
    <property type="molecule type" value="Genomic_DNA"/>
</dbReference>
<evidence type="ECO:0000313" key="4">
    <source>
        <dbReference type="Proteomes" id="UP000802098"/>
    </source>
</evidence>
<evidence type="ECO:0000313" key="3">
    <source>
        <dbReference type="EMBL" id="NHK96962.1"/>
    </source>
</evidence>
<feature type="compositionally biased region" description="Basic and acidic residues" evidence="1">
    <location>
        <begin position="224"/>
        <end position="234"/>
    </location>
</feature>
<dbReference type="InterPro" id="IPR024402">
    <property type="entry name" value="DUF2726"/>
</dbReference>
<proteinExistence type="predicted"/>
<accession>A0ABX0HPG3</accession>
<feature type="compositionally biased region" description="Pro residues" evidence="1">
    <location>
        <begin position="204"/>
        <end position="219"/>
    </location>
</feature>
<dbReference type="RefSeq" id="WP_009858098.1">
    <property type="nucleotide sequence ID" value="NZ_JAAOCD010000001.1"/>
</dbReference>
<protein>
    <submittedName>
        <fullName evidence="3">DUF2726 domain-containing protein</fullName>
    </submittedName>
</protein>
<evidence type="ECO:0000256" key="1">
    <source>
        <dbReference type="SAM" id="MobiDB-lite"/>
    </source>
</evidence>
<organism evidence="3 4">
    <name type="scientific">Rubrivivax benzoatilyticus</name>
    <dbReference type="NCBI Taxonomy" id="316997"/>
    <lineage>
        <taxon>Bacteria</taxon>
        <taxon>Pseudomonadati</taxon>
        <taxon>Pseudomonadota</taxon>
        <taxon>Betaproteobacteria</taxon>
        <taxon>Burkholderiales</taxon>
        <taxon>Sphaerotilaceae</taxon>
        <taxon>Rubrivivax</taxon>
    </lineage>
</organism>
<dbReference type="Pfam" id="PF10881">
    <property type="entry name" value="DUF2726"/>
    <property type="match status" value="1"/>
</dbReference>
<feature type="domain" description="DUF2726" evidence="2">
    <location>
        <begin position="45"/>
        <end position="159"/>
    </location>
</feature>
<keyword evidence="4" id="KW-1185">Reference proteome</keyword>
<feature type="compositionally biased region" description="Basic and acidic residues" evidence="1">
    <location>
        <begin position="160"/>
        <end position="171"/>
    </location>
</feature>
<evidence type="ECO:0000259" key="2">
    <source>
        <dbReference type="Pfam" id="PF10881"/>
    </source>
</evidence>
<reference evidence="3 4" key="1">
    <citation type="submission" date="2020-03" db="EMBL/GenBank/DDBJ databases">
        <title>Rubrivivax benzoatilyticus JA2 (sequenced after 10 years sub-culturing).</title>
        <authorList>
            <person name="Gupta D."/>
            <person name="Chintalapati S."/>
            <person name="Chintalapati V.R."/>
        </authorList>
    </citation>
    <scope>NUCLEOTIDE SEQUENCE [LARGE SCALE GENOMIC DNA]</scope>
    <source>
        <strain evidence="3 4">JA2-Mal</strain>
    </source>
</reference>
<dbReference type="Proteomes" id="UP000802098">
    <property type="component" value="Unassembled WGS sequence"/>
</dbReference>